<keyword evidence="4" id="KW-0406">Ion transport</keyword>
<keyword evidence="2 4" id="KW-1133">Transmembrane helix</keyword>
<dbReference type="AlphaFoldDB" id="A0A8S9Y6U3"/>
<keyword evidence="4" id="KW-0813">Transport</keyword>
<evidence type="ECO:0000313" key="5">
    <source>
        <dbReference type="EMBL" id="KAF6216311.1"/>
    </source>
</evidence>
<name>A0A8S9Y6U3_APOLU</name>
<keyword evidence="4" id="KW-0187">Copper transport</keyword>
<feature type="transmembrane region" description="Helical" evidence="4">
    <location>
        <begin position="102"/>
        <end position="120"/>
    </location>
</feature>
<protein>
    <recommendedName>
        <fullName evidence="4">Copper transport protein</fullName>
    </recommendedName>
</protein>
<dbReference type="Pfam" id="PF04145">
    <property type="entry name" value="Ctr"/>
    <property type="match status" value="2"/>
</dbReference>
<gene>
    <name evidence="5" type="ORF">GE061_000651</name>
</gene>
<keyword evidence="4" id="KW-0186">Copper</keyword>
<reference evidence="5" key="1">
    <citation type="journal article" date="2021" name="Mol. Ecol. Resour.">
        <title>Apolygus lucorum genome provides insights into omnivorousness and mesophyll feeding.</title>
        <authorList>
            <person name="Liu Y."/>
            <person name="Liu H."/>
            <person name="Wang H."/>
            <person name="Huang T."/>
            <person name="Liu B."/>
            <person name="Yang B."/>
            <person name="Yin L."/>
            <person name="Li B."/>
            <person name="Zhang Y."/>
            <person name="Zhang S."/>
            <person name="Jiang F."/>
            <person name="Zhang X."/>
            <person name="Ren Y."/>
            <person name="Wang B."/>
            <person name="Wang S."/>
            <person name="Lu Y."/>
            <person name="Wu K."/>
            <person name="Fan W."/>
            <person name="Wang G."/>
        </authorList>
    </citation>
    <scope>NUCLEOTIDE SEQUENCE</scope>
    <source>
        <strain evidence="5">12Hb</strain>
    </source>
</reference>
<accession>A0A8S9Y6U3</accession>
<dbReference type="PANTHER" id="PTHR12483:SF115">
    <property type="entry name" value="COPPER TRANSPORT PROTEIN"/>
    <property type="match status" value="1"/>
</dbReference>
<dbReference type="InterPro" id="IPR007274">
    <property type="entry name" value="Cop_transporter"/>
</dbReference>
<comment type="caution">
    <text evidence="5">The sequence shown here is derived from an EMBL/GenBank/DDBJ whole genome shotgun (WGS) entry which is preliminary data.</text>
</comment>
<dbReference type="PANTHER" id="PTHR12483">
    <property type="entry name" value="SOLUTE CARRIER FAMILY 31 COPPER TRANSPORTERS"/>
    <property type="match status" value="1"/>
</dbReference>
<dbReference type="GO" id="GO:0016020">
    <property type="term" value="C:membrane"/>
    <property type="evidence" value="ECO:0007669"/>
    <property type="project" value="UniProtKB-SubCell"/>
</dbReference>
<feature type="transmembrane region" description="Helical" evidence="4">
    <location>
        <begin position="126"/>
        <end position="143"/>
    </location>
</feature>
<organism evidence="5 6">
    <name type="scientific">Apolygus lucorum</name>
    <name type="common">Small green plant bug</name>
    <name type="synonym">Lygocoris lucorum</name>
    <dbReference type="NCBI Taxonomy" id="248454"/>
    <lineage>
        <taxon>Eukaryota</taxon>
        <taxon>Metazoa</taxon>
        <taxon>Ecdysozoa</taxon>
        <taxon>Arthropoda</taxon>
        <taxon>Hexapoda</taxon>
        <taxon>Insecta</taxon>
        <taxon>Pterygota</taxon>
        <taxon>Neoptera</taxon>
        <taxon>Paraneoptera</taxon>
        <taxon>Hemiptera</taxon>
        <taxon>Heteroptera</taxon>
        <taxon>Panheteroptera</taxon>
        <taxon>Cimicomorpha</taxon>
        <taxon>Miridae</taxon>
        <taxon>Mirini</taxon>
        <taxon>Apolygus</taxon>
    </lineage>
</organism>
<evidence type="ECO:0000256" key="2">
    <source>
        <dbReference type="ARBA" id="ARBA00022989"/>
    </source>
</evidence>
<dbReference type="OrthoDB" id="161814at2759"/>
<sequence length="158" mass="17842">MNNSLQQPCNHAAHNHGHLGHVMAQMSFHGGYKEAILFDFWSVESVAGLLISCVLVAIIACLNELMKFSRMKLSAHYYEQRKKKPGFDTTVKTESVLLQNSILALLGSFQTAISLLLMLITMTYNVWLFISTIIGIFIGQFYVSCKQPLVHYTEEDCH</sequence>
<proteinExistence type="inferred from homology"/>
<dbReference type="EMBL" id="WIXP02000001">
    <property type="protein sequence ID" value="KAF6216311.1"/>
    <property type="molecule type" value="Genomic_DNA"/>
</dbReference>
<keyword evidence="1 4" id="KW-0812">Transmembrane</keyword>
<comment type="similarity">
    <text evidence="4">Belongs to the copper transporter (Ctr) (TC 1.A.56) family. SLC31A subfamily.</text>
</comment>
<dbReference type="GO" id="GO:0005375">
    <property type="term" value="F:copper ion transmembrane transporter activity"/>
    <property type="evidence" value="ECO:0007669"/>
    <property type="project" value="UniProtKB-UniRule"/>
</dbReference>
<keyword evidence="3 4" id="KW-0472">Membrane</keyword>
<comment type="subcellular location">
    <subcellularLocation>
        <location evidence="4">Membrane</location>
        <topology evidence="4">Multi-pass membrane protein</topology>
    </subcellularLocation>
</comment>
<evidence type="ECO:0000256" key="3">
    <source>
        <dbReference type="ARBA" id="ARBA00023136"/>
    </source>
</evidence>
<evidence type="ECO:0000256" key="4">
    <source>
        <dbReference type="RuleBase" id="RU367022"/>
    </source>
</evidence>
<feature type="transmembrane region" description="Helical" evidence="4">
    <location>
        <begin position="40"/>
        <end position="62"/>
    </location>
</feature>
<evidence type="ECO:0000256" key="1">
    <source>
        <dbReference type="ARBA" id="ARBA00022692"/>
    </source>
</evidence>
<keyword evidence="6" id="KW-1185">Reference proteome</keyword>
<evidence type="ECO:0000313" key="6">
    <source>
        <dbReference type="Proteomes" id="UP000466442"/>
    </source>
</evidence>
<dbReference type="Proteomes" id="UP000466442">
    <property type="component" value="Linkage Group LG1"/>
</dbReference>